<sequence length="743" mass="84366">MAAPTPSPQDFRAAPTPSPLDFMATPTPQEITMAKPTPQESIMASAQNITTPTSQVTVPPNEIKKFLYARDWDEVIRIFKMNTRLYATKIDRSEETVLHVVVTHGDGDTLVKLLDAMEMTDFVATKDALKAKNEKGDTPLHCAAVSSSSLTMCKCIVRIDKNLILERNKKGETPLFLAALYGQKETFIYLHVVSSEMTPGDDIKPYWRNNRGQTILHCTIQREHFDLAFHIVHMYRGQFIADSFDEKGVSPLHVLASKPSAFKSGTHLPWWTKILYYCVVVEPLNVEQPQNQSKGWPTMTIITDEPEEKKKLPDNYRTCYDLFWFLWDLIRSVKRNKGIERISERKAGQDSSRYKSSYFPLNYATLLEYLKCSYIYICGVLGVLTDIQEAKQKHIWCEQIMNELVQQTAEYEWPDGPGVHVLDLPSEETKNVINFMEKHKTDSSPPNLKNANGDQQIKDILNTVLAKLDAQPKEIEQRLDRQQETMSALLVAAKYGVIEMVKKILEDVPQKIHDRTIDEKTILHVAVENRQPHVFMKLMNNNNIWNNLKETVDANGNNVLHMAAKLSKYKPWKIPGGAMQMQGEIKWYQYVKASVPKHLSQQANQDDETPGEIFNKSHKGLVQDANEWLKSTSESCSVVAALVAGVSYATSSQVPGGNNDKTGKPTLQGHPTFDVFAVASLVSLCFSIIALVILPLHLHFSQRTKRFSQKFATKASYGLNLTFFVHCLNFSFLRCRIFFCARR</sequence>
<dbReference type="Proteomes" id="UP000828941">
    <property type="component" value="Chromosome 7"/>
</dbReference>
<accession>A0ACB9NCF8</accession>
<organism evidence="1 2">
    <name type="scientific">Bauhinia variegata</name>
    <name type="common">Purple orchid tree</name>
    <name type="synonym">Phanera variegata</name>
    <dbReference type="NCBI Taxonomy" id="167791"/>
    <lineage>
        <taxon>Eukaryota</taxon>
        <taxon>Viridiplantae</taxon>
        <taxon>Streptophyta</taxon>
        <taxon>Embryophyta</taxon>
        <taxon>Tracheophyta</taxon>
        <taxon>Spermatophyta</taxon>
        <taxon>Magnoliopsida</taxon>
        <taxon>eudicotyledons</taxon>
        <taxon>Gunneridae</taxon>
        <taxon>Pentapetalae</taxon>
        <taxon>rosids</taxon>
        <taxon>fabids</taxon>
        <taxon>Fabales</taxon>
        <taxon>Fabaceae</taxon>
        <taxon>Cercidoideae</taxon>
        <taxon>Cercideae</taxon>
        <taxon>Bauhiniinae</taxon>
        <taxon>Bauhinia</taxon>
    </lineage>
</organism>
<dbReference type="EMBL" id="CM039432">
    <property type="protein sequence ID" value="KAI4332896.1"/>
    <property type="molecule type" value="Genomic_DNA"/>
</dbReference>
<evidence type="ECO:0000313" key="2">
    <source>
        <dbReference type="Proteomes" id="UP000828941"/>
    </source>
</evidence>
<evidence type="ECO:0000313" key="1">
    <source>
        <dbReference type="EMBL" id="KAI4332896.1"/>
    </source>
</evidence>
<keyword evidence="2" id="KW-1185">Reference proteome</keyword>
<reference evidence="1 2" key="1">
    <citation type="journal article" date="2022" name="DNA Res.">
        <title>Chromosomal-level genome assembly of the orchid tree Bauhinia variegata (Leguminosae; Cercidoideae) supports the allotetraploid origin hypothesis of Bauhinia.</title>
        <authorList>
            <person name="Zhong Y."/>
            <person name="Chen Y."/>
            <person name="Zheng D."/>
            <person name="Pang J."/>
            <person name="Liu Y."/>
            <person name="Luo S."/>
            <person name="Meng S."/>
            <person name="Qian L."/>
            <person name="Wei D."/>
            <person name="Dai S."/>
            <person name="Zhou R."/>
        </authorList>
    </citation>
    <scope>NUCLEOTIDE SEQUENCE [LARGE SCALE GENOMIC DNA]</scope>
    <source>
        <strain evidence="1">BV-YZ2020</strain>
    </source>
</reference>
<comment type="caution">
    <text evidence="1">The sequence shown here is derived from an EMBL/GenBank/DDBJ whole genome shotgun (WGS) entry which is preliminary data.</text>
</comment>
<name>A0ACB9NCF8_BAUVA</name>
<protein>
    <submittedName>
        <fullName evidence="1">Uncharacterized protein</fullName>
    </submittedName>
</protein>
<gene>
    <name evidence="1" type="ORF">L6164_017770</name>
</gene>
<proteinExistence type="predicted"/>